<dbReference type="AlphaFoldDB" id="A0A2A4AL98"/>
<reference evidence="1 2" key="1">
    <citation type="submission" date="2017-09" db="EMBL/GenBank/DDBJ databases">
        <title>Draft Genome Sequence of Corynebacterium accolens AH4003.</title>
        <authorList>
            <person name="Chen Y."/>
            <person name="Oosthuysen W.F."/>
            <person name="Kelley S."/>
            <person name="Horswill A."/>
        </authorList>
    </citation>
    <scope>NUCLEOTIDE SEQUENCE [LARGE SCALE GENOMIC DNA]</scope>
    <source>
        <strain evidence="1 2">AH4003</strain>
    </source>
</reference>
<comment type="caution">
    <text evidence="1">The sequence shown here is derived from an EMBL/GenBank/DDBJ whole genome shotgun (WGS) entry which is preliminary data.</text>
</comment>
<dbReference type="GO" id="GO:0051301">
    <property type="term" value="P:cell division"/>
    <property type="evidence" value="ECO:0007669"/>
    <property type="project" value="UniProtKB-KW"/>
</dbReference>
<keyword evidence="1" id="KW-0131">Cell cycle</keyword>
<evidence type="ECO:0000313" key="2">
    <source>
        <dbReference type="Proteomes" id="UP000218690"/>
    </source>
</evidence>
<gene>
    <name evidence="1" type="ORF">COM45_05485</name>
</gene>
<dbReference type="EMBL" id="NWBP01000016">
    <property type="protein sequence ID" value="PCC83241.1"/>
    <property type="molecule type" value="Genomic_DNA"/>
</dbReference>
<dbReference type="Proteomes" id="UP000218690">
    <property type="component" value="Unassembled WGS sequence"/>
</dbReference>
<organism evidence="1 2">
    <name type="scientific">Corynebacterium accolens</name>
    <dbReference type="NCBI Taxonomy" id="38284"/>
    <lineage>
        <taxon>Bacteria</taxon>
        <taxon>Bacillati</taxon>
        <taxon>Actinomycetota</taxon>
        <taxon>Actinomycetes</taxon>
        <taxon>Mycobacteriales</taxon>
        <taxon>Corynebacteriaceae</taxon>
        <taxon>Corynebacterium</taxon>
    </lineage>
</organism>
<accession>A0A2A4AL98</accession>
<proteinExistence type="predicted"/>
<keyword evidence="1" id="KW-0132">Cell division</keyword>
<sequence length="98" mass="10995">MLSWILLIVVLLALVVLGTWAWGSICGRGEVLDDLDEKRDVLANNQRALQGGNFDDIKFDVVSHGYRQSQVDALLAEVEKRYRSEGETARPISQPPRD</sequence>
<evidence type="ECO:0000313" key="1">
    <source>
        <dbReference type="EMBL" id="PCC83241.1"/>
    </source>
</evidence>
<name>A0A2A4AL98_9CORY</name>
<protein>
    <submittedName>
        <fullName evidence="1">Cell division protein DivIVA</fullName>
    </submittedName>
</protein>